<name>A0AAV4VWR9_9ARAC</name>
<evidence type="ECO:0000313" key="1">
    <source>
        <dbReference type="EMBL" id="GIY74727.1"/>
    </source>
</evidence>
<dbReference type="Proteomes" id="UP001054837">
    <property type="component" value="Unassembled WGS sequence"/>
</dbReference>
<dbReference type="AlphaFoldDB" id="A0AAV4VWR9"/>
<organism evidence="1 2">
    <name type="scientific">Caerostris darwini</name>
    <dbReference type="NCBI Taxonomy" id="1538125"/>
    <lineage>
        <taxon>Eukaryota</taxon>
        <taxon>Metazoa</taxon>
        <taxon>Ecdysozoa</taxon>
        <taxon>Arthropoda</taxon>
        <taxon>Chelicerata</taxon>
        <taxon>Arachnida</taxon>
        <taxon>Araneae</taxon>
        <taxon>Araneomorphae</taxon>
        <taxon>Entelegynae</taxon>
        <taxon>Araneoidea</taxon>
        <taxon>Araneidae</taxon>
        <taxon>Caerostris</taxon>
    </lineage>
</organism>
<gene>
    <name evidence="1" type="ORF">CDAR_277181</name>
</gene>
<sequence length="91" mass="9940">MFYRIKRDIHNYSVAVLQQQSFNSAQLDGGKRNFLGCLATSGMNNGGHLSSSQTLALNSNPLSCQSLTTWGKRICFVFGFFAAKALLTCVS</sequence>
<protein>
    <submittedName>
        <fullName evidence="1">Uncharacterized protein</fullName>
    </submittedName>
</protein>
<comment type="caution">
    <text evidence="1">The sequence shown here is derived from an EMBL/GenBank/DDBJ whole genome shotgun (WGS) entry which is preliminary data.</text>
</comment>
<evidence type="ECO:0000313" key="2">
    <source>
        <dbReference type="Proteomes" id="UP001054837"/>
    </source>
</evidence>
<keyword evidence="2" id="KW-1185">Reference proteome</keyword>
<accession>A0AAV4VWR9</accession>
<dbReference type="EMBL" id="BPLQ01013775">
    <property type="protein sequence ID" value="GIY74727.1"/>
    <property type="molecule type" value="Genomic_DNA"/>
</dbReference>
<reference evidence="1 2" key="1">
    <citation type="submission" date="2021-06" db="EMBL/GenBank/DDBJ databases">
        <title>Caerostris darwini draft genome.</title>
        <authorList>
            <person name="Kono N."/>
            <person name="Arakawa K."/>
        </authorList>
    </citation>
    <scope>NUCLEOTIDE SEQUENCE [LARGE SCALE GENOMIC DNA]</scope>
</reference>
<proteinExistence type="predicted"/>